<sequence>MLPLKLKIAWCMLWALLGCAWGSMGAPSVCSFGDPQFGELSHQHVEIEEPAQYRVGEENFVIIKLEKPDLPSGYFVNVLVDTLESPSSLPVMQGWYPKTSIRPLSEGRHVIGIRVNLIYKSS</sequence>
<comment type="caution">
    <text evidence="2">The sequence shown here is derived from an EMBL/GenBank/DDBJ whole genome shotgun (WGS) entry which is preliminary data.</text>
</comment>
<evidence type="ECO:0000313" key="3">
    <source>
        <dbReference type="Proteomes" id="UP000231638"/>
    </source>
</evidence>
<gene>
    <name evidence="2" type="ORF">CFH80_09165</name>
</gene>
<evidence type="ECO:0000313" key="2">
    <source>
        <dbReference type="EMBL" id="DAB35626.1"/>
    </source>
</evidence>
<dbReference type="EMBL" id="DLUG01000236">
    <property type="protein sequence ID" value="DAB35626.1"/>
    <property type="molecule type" value="Genomic_DNA"/>
</dbReference>
<reference evidence="2 3" key="1">
    <citation type="journal article" date="2017" name="Front. Microbiol.">
        <title>Comparative Genomic Analysis of the Class Epsilonproteobacteria and Proposed Reclassification to Epsilonbacteraeota (phyl. nov.).</title>
        <authorList>
            <person name="Waite D.W."/>
            <person name="Vanwonterghem I."/>
            <person name="Rinke C."/>
            <person name="Parks D.H."/>
            <person name="Zhang Y."/>
            <person name="Takai K."/>
            <person name="Sievert S.M."/>
            <person name="Simon J."/>
            <person name="Campbell B.J."/>
            <person name="Hanson T.E."/>
            <person name="Woyke T."/>
            <person name="Klotz M.G."/>
            <person name="Hugenholtz P."/>
        </authorList>
    </citation>
    <scope>NUCLEOTIDE SEQUENCE [LARGE SCALE GENOMIC DNA]</scope>
    <source>
        <strain evidence="2">UBA11420</strain>
    </source>
</reference>
<name>A0A2D3WBG1_9BACT</name>
<accession>A0A2D3WBG1</accession>
<dbReference type="RefSeq" id="WP_041961940.1">
    <property type="nucleotide sequence ID" value="NZ_AP014724.1"/>
</dbReference>
<dbReference type="STRING" id="366522.GCA_001548055_01935"/>
<evidence type="ECO:0000256" key="1">
    <source>
        <dbReference type="SAM" id="SignalP"/>
    </source>
</evidence>
<feature type="signal peptide" evidence="1">
    <location>
        <begin position="1"/>
        <end position="25"/>
    </location>
</feature>
<feature type="chain" id="PRO_5013642584" evidence="1">
    <location>
        <begin position="26"/>
        <end position="122"/>
    </location>
</feature>
<dbReference type="AlphaFoldDB" id="A0A2D3WBG1"/>
<dbReference type="PROSITE" id="PS51257">
    <property type="entry name" value="PROKAR_LIPOPROTEIN"/>
    <property type="match status" value="1"/>
</dbReference>
<protein>
    <submittedName>
        <fullName evidence="2">Uncharacterized protein</fullName>
    </submittedName>
</protein>
<dbReference type="Proteomes" id="UP000231638">
    <property type="component" value="Unassembled WGS sequence"/>
</dbReference>
<keyword evidence="1" id="KW-0732">Signal</keyword>
<proteinExistence type="predicted"/>
<organism evidence="2 3">
    <name type="scientific">Sulfurospirillum cavolei</name>
    <dbReference type="NCBI Taxonomy" id="366522"/>
    <lineage>
        <taxon>Bacteria</taxon>
        <taxon>Pseudomonadati</taxon>
        <taxon>Campylobacterota</taxon>
        <taxon>Epsilonproteobacteria</taxon>
        <taxon>Campylobacterales</taxon>
        <taxon>Sulfurospirillaceae</taxon>
        <taxon>Sulfurospirillum</taxon>
    </lineage>
</organism>